<dbReference type="InterPro" id="IPR003788">
    <property type="entry name" value="NDUFAF7"/>
</dbReference>
<dbReference type="SUPFAM" id="SSF53335">
    <property type="entry name" value="S-adenosyl-L-methionine-dependent methyltransferases"/>
    <property type="match status" value="1"/>
</dbReference>
<gene>
    <name evidence="3" type="ORF">KSB_13360</name>
</gene>
<dbReference type="InterPro" id="IPR038375">
    <property type="entry name" value="NDUFAF7_sf"/>
</dbReference>
<organism evidence="3 4">
    <name type="scientific">Ktedonobacter robiniae</name>
    <dbReference type="NCBI Taxonomy" id="2778365"/>
    <lineage>
        <taxon>Bacteria</taxon>
        <taxon>Bacillati</taxon>
        <taxon>Chloroflexota</taxon>
        <taxon>Ktedonobacteria</taxon>
        <taxon>Ktedonobacterales</taxon>
        <taxon>Ktedonobacteraceae</taxon>
        <taxon>Ktedonobacter</taxon>
    </lineage>
</organism>
<sequence length="371" mass="42419">MHTTTPLQAHILDTIRQHGPIPFAEYMRMALYEPGQGYYVSGKTRVGWEGDFFTSSDVSEIFAHCTGRQLLQMWEMLKQPAHFLVLEQGANRGLLGEGIRAWASQEHPAFHQALHYVSSDIGAGEDALSAASEQAPTVLLSNELVDAFPVHLVEKRGSELYEVYVGEQNGRLSELLQAPSSEEVASYLDDYKIPWRTYPDGWRAEINLDARHWMRRSAQLLLGSNPKRKRRGFLLAIDYGDLARQLYIPERFTGTLACYYQHQLTERPLLRPGEQDITAHVNFSTLIEEGRRQGLRLHKFTTQRAWLTDMGIYEELERIRQRDFAALDDMQNRASDQGQVQLLQWYNVRQRVSALTSPSGLGGFKVLILKR</sequence>
<dbReference type="Proteomes" id="UP000654345">
    <property type="component" value="Unassembled WGS sequence"/>
</dbReference>
<reference evidence="3 4" key="1">
    <citation type="journal article" date="2021" name="Int. J. Syst. Evol. Microbiol.">
        <title>Reticulibacter mediterranei gen. nov., sp. nov., within the new family Reticulibacteraceae fam. nov., and Ktedonospora formicarum gen. nov., sp. nov., Ktedonobacter robiniae sp. nov., Dictyobacter formicarum sp. nov. and Dictyobacter arantiisoli sp. nov., belonging to the class Ktedonobacteria.</title>
        <authorList>
            <person name="Yabe S."/>
            <person name="Zheng Y."/>
            <person name="Wang C.M."/>
            <person name="Sakai Y."/>
            <person name="Abe K."/>
            <person name="Yokota A."/>
            <person name="Donadio S."/>
            <person name="Cavaletti L."/>
            <person name="Monciardini P."/>
        </authorList>
    </citation>
    <scope>NUCLEOTIDE SEQUENCE [LARGE SCALE GENOMIC DNA]</scope>
    <source>
        <strain evidence="3 4">SOSP1-30</strain>
    </source>
</reference>
<dbReference type="Pfam" id="PF02636">
    <property type="entry name" value="Methyltransf_28"/>
    <property type="match status" value="1"/>
</dbReference>
<dbReference type="EMBL" id="BNJG01000001">
    <property type="protein sequence ID" value="GHO52861.1"/>
    <property type="molecule type" value="Genomic_DNA"/>
</dbReference>
<keyword evidence="1 3" id="KW-0489">Methyltransferase</keyword>
<evidence type="ECO:0000256" key="2">
    <source>
        <dbReference type="ARBA" id="ARBA00022679"/>
    </source>
</evidence>
<dbReference type="GO" id="GO:0032259">
    <property type="term" value="P:methylation"/>
    <property type="evidence" value="ECO:0007669"/>
    <property type="project" value="UniProtKB-KW"/>
</dbReference>
<evidence type="ECO:0000313" key="4">
    <source>
        <dbReference type="Proteomes" id="UP000654345"/>
    </source>
</evidence>
<dbReference type="PANTHER" id="PTHR12049">
    <property type="entry name" value="PROTEIN ARGININE METHYLTRANSFERASE NDUFAF7, MITOCHONDRIAL"/>
    <property type="match status" value="1"/>
</dbReference>
<keyword evidence="2" id="KW-0808">Transferase</keyword>
<dbReference type="PANTHER" id="PTHR12049:SF7">
    <property type="entry name" value="PROTEIN ARGININE METHYLTRANSFERASE NDUFAF7, MITOCHONDRIAL"/>
    <property type="match status" value="1"/>
</dbReference>
<evidence type="ECO:0000313" key="3">
    <source>
        <dbReference type="EMBL" id="GHO52861.1"/>
    </source>
</evidence>
<dbReference type="InterPro" id="IPR029063">
    <property type="entry name" value="SAM-dependent_MTases_sf"/>
</dbReference>
<dbReference type="RefSeq" id="WP_201369723.1">
    <property type="nucleotide sequence ID" value="NZ_BNJG01000001.1"/>
</dbReference>
<name>A0ABQ3UJJ4_9CHLR</name>
<accession>A0ABQ3UJJ4</accession>
<protein>
    <submittedName>
        <fullName evidence="3">SAM-dependent methyltransferase</fullName>
    </submittedName>
</protein>
<proteinExistence type="predicted"/>
<comment type="caution">
    <text evidence="3">The sequence shown here is derived from an EMBL/GenBank/DDBJ whole genome shotgun (WGS) entry which is preliminary data.</text>
</comment>
<keyword evidence="4" id="KW-1185">Reference proteome</keyword>
<dbReference type="Gene3D" id="3.40.50.12710">
    <property type="match status" value="1"/>
</dbReference>
<evidence type="ECO:0000256" key="1">
    <source>
        <dbReference type="ARBA" id="ARBA00022603"/>
    </source>
</evidence>
<dbReference type="GO" id="GO:0008168">
    <property type="term" value="F:methyltransferase activity"/>
    <property type="evidence" value="ECO:0007669"/>
    <property type="project" value="UniProtKB-KW"/>
</dbReference>